<dbReference type="OrthoDB" id="241975at2"/>
<dbReference type="EMBL" id="CP042997">
    <property type="protein sequence ID" value="QEH38664.1"/>
    <property type="molecule type" value="Genomic_DNA"/>
</dbReference>
<dbReference type="Proteomes" id="UP000324233">
    <property type="component" value="Chromosome"/>
</dbReference>
<keyword evidence="2" id="KW-1185">Reference proteome</keyword>
<dbReference type="RefSeq" id="WP_148598084.1">
    <property type="nucleotide sequence ID" value="NZ_CP042997.1"/>
</dbReference>
<dbReference type="AlphaFoldDB" id="A0A5B9WEM0"/>
<dbReference type="KEGG" id="agv:OJF2_72700"/>
<dbReference type="Gene3D" id="3.90.70.10">
    <property type="entry name" value="Cysteine proteinases"/>
    <property type="match status" value="1"/>
</dbReference>
<accession>A0A5B9WEM0</accession>
<evidence type="ECO:0008006" key="3">
    <source>
        <dbReference type="Google" id="ProtNLM"/>
    </source>
</evidence>
<protein>
    <recommendedName>
        <fullName evidence="3">Peptidase C1A papain C-terminal domain-containing protein</fullName>
    </recommendedName>
</protein>
<name>A0A5B9WEM0_9BACT</name>
<dbReference type="InterPro" id="IPR038765">
    <property type="entry name" value="Papain-like_cys_pep_sf"/>
</dbReference>
<proteinExistence type="predicted"/>
<evidence type="ECO:0000313" key="2">
    <source>
        <dbReference type="Proteomes" id="UP000324233"/>
    </source>
</evidence>
<reference evidence="1 2" key="1">
    <citation type="submission" date="2019-08" db="EMBL/GenBank/DDBJ databases">
        <title>Deep-cultivation of Planctomycetes and their phenomic and genomic characterization uncovers novel biology.</title>
        <authorList>
            <person name="Wiegand S."/>
            <person name="Jogler M."/>
            <person name="Boedeker C."/>
            <person name="Pinto D."/>
            <person name="Vollmers J."/>
            <person name="Rivas-Marin E."/>
            <person name="Kohn T."/>
            <person name="Peeters S.H."/>
            <person name="Heuer A."/>
            <person name="Rast P."/>
            <person name="Oberbeckmann S."/>
            <person name="Bunk B."/>
            <person name="Jeske O."/>
            <person name="Meyerdierks A."/>
            <person name="Storesund J.E."/>
            <person name="Kallscheuer N."/>
            <person name="Luecker S."/>
            <person name="Lage O.M."/>
            <person name="Pohl T."/>
            <person name="Merkel B.J."/>
            <person name="Hornburger P."/>
            <person name="Mueller R.-W."/>
            <person name="Bruemmer F."/>
            <person name="Labrenz M."/>
            <person name="Spormann A.M."/>
            <person name="Op den Camp H."/>
            <person name="Overmann J."/>
            <person name="Amann R."/>
            <person name="Jetten M.S.M."/>
            <person name="Mascher T."/>
            <person name="Medema M.H."/>
            <person name="Devos D.P."/>
            <person name="Kaster A.-K."/>
            <person name="Ovreas L."/>
            <person name="Rohde M."/>
            <person name="Galperin M.Y."/>
            <person name="Jogler C."/>
        </authorList>
    </citation>
    <scope>NUCLEOTIDE SEQUENCE [LARGE SCALE GENOMIC DNA]</scope>
    <source>
        <strain evidence="1 2">OJF2</strain>
    </source>
</reference>
<evidence type="ECO:0000313" key="1">
    <source>
        <dbReference type="EMBL" id="QEH38664.1"/>
    </source>
</evidence>
<organism evidence="1 2">
    <name type="scientific">Aquisphaera giovannonii</name>
    <dbReference type="NCBI Taxonomy" id="406548"/>
    <lineage>
        <taxon>Bacteria</taxon>
        <taxon>Pseudomonadati</taxon>
        <taxon>Planctomycetota</taxon>
        <taxon>Planctomycetia</taxon>
        <taxon>Isosphaerales</taxon>
        <taxon>Isosphaeraceae</taxon>
        <taxon>Aquisphaera</taxon>
    </lineage>
</organism>
<dbReference type="SUPFAM" id="SSF54001">
    <property type="entry name" value="Cysteine proteinases"/>
    <property type="match status" value="1"/>
</dbReference>
<sequence length="298" mass="31523">MGATIPPQIVTGWLGIDSSQRACAGPFQGLAAAAPHLMGDTPTSPVLLYKAWREVLGKDPDYPAQQIGDCVSFGHGHANDLLQCVEISLGEAAEFRETDTEFIYGTSREAAGILGRGDGSYGAAAVKAMTTVGVVSREMLGADGAYSGGRARAWGRAGVPEAIKRQAAPYKLGSAALVSSWDELVAALVNGYPVTICSNQGFSLHRDRDGFCPAQGVWGHCMLIAGVRFDRPGACILQSWGPDTPDGPTALDQPTFSFWADRRVVERILAAGDSWALSRAAAFVSRPLPPRWGYNLAA</sequence>
<gene>
    <name evidence="1" type="ORF">OJF2_72700</name>
</gene>